<reference evidence="2" key="1">
    <citation type="journal article" date="2016" name="Sci. Rep.">
        <title>Genomics of high molecular weight plasmids isolated from an on-farm biopurification system.</title>
        <authorList>
            <person name="Martini M.C."/>
            <person name="Wibberg D."/>
            <person name="Lozano M."/>
            <person name="Torres Tejerizo G."/>
            <person name="Albicoro F.J."/>
            <person name="Jaenicke S."/>
            <person name="van Elsas J.D."/>
            <person name="Petroni A."/>
            <person name="Garcillan-Barcia M.P."/>
            <person name="de la Cruz F."/>
            <person name="Schluter A."/>
            <person name="Puhler A."/>
            <person name="Pistorio M."/>
            <person name="Lagares A."/>
            <person name="Del Papa M.F."/>
        </authorList>
    </citation>
    <scope>NUCLEOTIDE SEQUENCE</scope>
    <source>
        <plasmid evidence="2">pMC1</plasmid>
    </source>
</reference>
<dbReference type="AlphaFoldDB" id="A0A193SBK3"/>
<keyword evidence="1" id="KW-0812">Transmembrane</keyword>
<evidence type="ECO:0000256" key="1">
    <source>
        <dbReference type="SAM" id="Phobius"/>
    </source>
</evidence>
<organism evidence="2">
    <name type="scientific">biofilter metagenome</name>
    <dbReference type="NCBI Taxonomy" id="1070537"/>
    <lineage>
        <taxon>unclassified sequences</taxon>
        <taxon>metagenomes</taxon>
        <taxon>ecological metagenomes</taxon>
    </lineage>
</organism>
<sequence length="38" mass="4338">MTCRRTSREAVLIILLAVLAEMPVAAFLIYIIWFAGER</sequence>
<protein>
    <submittedName>
        <fullName evidence="2">Putative membrane protein</fullName>
    </submittedName>
</protein>
<accession>A0A193SBK3</accession>
<name>A0A193SBK3_9ZZZZ</name>
<gene>
    <name evidence="2" type="ORF">MCM2015_pMC1_14</name>
</gene>
<dbReference type="EMBL" id="LT158601">
    <property type="protein sequence ID" value="CVK35455.1"/>
    <property type="molecule type" value="Genomic_DNA"/>
</dbReference>
<keyword evidence="1" id="KW-1133">Transmembrane helix</keyword>
<proteinExistence type="predicted"/>
<geneLocation type="plasmid" evidence="2">
    <name>pMC1</name>
</geneLocation>
<keyword evidence="1" id="KW-0472">Membrane</keyword>
<feature type="transmembrane region" description="Helical" evidence="1">
    <location>
        <begin position="12"/>
        <end position="35"/>
    </location>
</feature>
<keyword evidence="2" id="KW-0614">Plasmid</keyword>
<evidence type="ECO:0000313" key="2">
    <source>
        <dbReference type="EMBL" id="CVK35455.1"/>
    </source>
</evidence>